<gene>
    <name evidence="6" type="ORF">C0Z18_26925</name>
</gene>
<dbReference type="GO" id="GO:0003677">
    <property type="term" value="F:DNA binding"/>
    <property type="evidence" value="ECO:0007669"/>
    <property type="project" value="UniProtKB-KW"/>
</dbReference>
<dbReference type="CDD" id="cd08422">
    <property type="entry name" value="PBP2_CrgA_like"/>
    <property type="match status" value="1"/>
</dbReference>
<dbReference type="Proteomes" id="UP000235616">
    <property type="component" value="Unassembled WGS sequence"/>
</dbReference>
<dbReference type="InterPro" id="IPR005119">
    <property type="entry name" value="LysR_subst-bd"/>
</dbReference>
<name>A0A2N7VE83_9BURK</name>
<dbReference type="InterPro" id="IPR036388">
    <property type="entry name" value="WH-like_DNA-bd_sf"/>
</dbReference>
<protein>
    <submittedName>
        <fullName evidence="6">Transcriptional regulator</fullName>
    </submittedName>
</protein>
<dbReference type="GO" id="GO:0003700">
    <property type="term" value="F:DNA-binding transcription factor activity"/>
    <property type="evidence" value="ECO:0007669"/>
    <property type="project" value="InterPro"/>
</dbReference>
<proteinExistence type="inferred from homology"/>
<sequence length="310" mass="33104">MDRMAAMETYISVVEAGSFSAAAKRLKLGQPAVSKSIAQLEERLGVRLLLRSTRGLTPTDAGQRFYEHARRAIEEVELAEHVARDASTGLSGVLRISAAVTFARLHILPALKTFLDRHPNLQIDIVLDDRTIDLLEMGVDVALRMGSLDDSTMTARRIAQSRRLVVGTPAYLAEAGAPKTPADLSQHQVIVYSLRGGGESWAFSQQGKEVAVVVSGRVSVSAAEGIRTTVLGGIGLAIASEWMFSPELADGTVQAVLTDWELPSIDLWAVFPAGRLMSAKARAFVAFVEEILGAAGSGTDGMASESDLSD</sequence>
<keyword evidence="2" id="KW-0805">Transcription regulation</keyword>
<evidence type="ECO:0000313" key="6">
    <source>
        <dbReference type="EMBL" id="PMS15473.1"/>
    </source>
</evidence>
<dbReference type="EMBL" id="PNYA01000031">
    <property type="protein sequence ID" value="PMS15473.1"/>
    <property type="molecule type" value="Genomic_DNA"/>
</dbReference>
<dbReference type="SUPFAM" id="SSF46785">
    <property type="entry name" value="Winged helix' DNA-binding domain"/>
    <property type="match status" value="1"/>
</dbReference>
<evidence type="ECO:0000313" key="7">
    <source>
        <dbReference type="Proteomes" id="UP000235616"/>
    </source>
</evidence>
<evidence type="ECO:0000256" key="3">
    <source>
        <dbReference type="ARBA" id="ARBA00023125"/>
    </source>
</evidence>
<dbReference type="PANTHER" id="PTHR30537">
    <property type="entry name" value="HTH-TYPE TRANSCRIPTIONAL REGULATOR"/>
    <property type="match status" value="1"/>
</dbReference>
<evidence type="ECO:0000259" key="5">
    <source>
        <dbReference type="PROSITE" id="PS50931"/>
    </source>
</evidence>
<organism evidence="6 7">
    <name type="scientific">Trinickia dabaoshanensis</name>
    <dbReference type="NCBI Taxonomy" id="564714"/>
    <lineage>
        <taxon>Bacteria</taxon>
        <taxon>Pseudomonadati</taxon>
        <taxon>Pseudomonadota</taxon>
        <taxon>Betaproteobacteria</taxon>
        <taxon>Burkholderiales</taxon>
        <taxon>Burkholderiaceae</taxon>
        <taxon>Trinickia</taxon>
    </lineage>
</organism>
<keyword evidence="7" id="KW-1185">Reference proteome</keyword>
<dbReference type="RefSeq" id="WP_102648489.1">
    <property type="nucleotide sequence ID" value="NZ_PNYA01000031.1"/>
</dbReference>
<keyword evidence="3" id="KW-0238">DNA-binding</keyword>
<comment type="caution">
    <text evidence="6">The sequence shown here is derived from an EMBL/GenBank/DDBJ whole genome shotgun (WGS) entry which is preliminary data.</text>
</comment>
<accession>A0A2N7VE83</accession>
<dbReference type="PROSITE" id="PS50931">
    <property type="entry name" value="HTH_LYSR"/>
    <property type="match status" value="1"/>
</dbReference>
<dbReference type="Pfam" id="PF00126">
    <property type="entry name" value="HTH_1"/>
    <property type="match status" value="1"/>
</dbReference>
<evidence type="ECO:0000256" key="1">
    <source>
        <dbReference type="ARBA" id="ARBA00009437"/>
    </source>
</evidence>
<dbReference type="AlphaFoldDB" id="A0A2N7VE83"/>
<dbReference type="InterPro" id="IPR036390">
    <property type="entry name" value="WH_DNA-bd_sf"/>
</dbReference>
<dbReference type="SUPFAM" id="SSF53850">
    <property type="entry name" value="Periplasmic binding protein-like II"/>
    <property type="match status" value="1"/>
</dbReference>
<comment type="similarity">
    <text evidence="1">Belongs to the LysR transcriptional regulatory family.</text>
</comment>
<dbReference type="OrthoDB" id="9786526at2"/>
<dbReference type="Pfam" id="PF03466">
    <property type="entry name" value="LysR_substrate"/>
    <property type="match status" value="1"/>
</dbReference>
<dbReference type="InterPro" id="IPR000847">
    <property type="entry name" value="LysR_HTH_N"/>
</dbReference>
<keyword evidence="4" id="KW-0804">Transcription</keyword>
<reference evidence="6 7" key="1">
    <citation type="submission" date="2018-01" db="EMBL/GenBank/DDBJ databases">
        <title>Whole genome analyses suggest that Burkholderia sensu lato contains two further novel genera in the rhizoxinica-symbiotica group Mycetohabitans gen. nov., and Trinickia gen. nov.: implications for the evolution of diazotrophy and nodulation in the Burkholderiaceae.</title>
        <authorList>
            <person name="Estrada-de los Santos P."/>
            <person name="Palmer M."/>
            <person name="Chavez-Ramirez B."/>
            <person name="Beukes C."/>
            <person name="Steenkamp E.T."/>
            <person name="Hirsch A.M."/>
            <person name="Manyaka P."/>
            <person name="Maluk M."/>
            <person name="Lafos M."/>
            <person name="Crook M."/>
            <person name="Gross E."/>
            <person name="Simon M.F."/>
            <person name="Bueno dos Reis Junior F."/>
            <person name="Poole P.S."/>
            <person name="Venter S.N."/>
            <person name="James E.K."/>
        </authorList>
    </citation>
    <scope>NUCLEOTIDE SEQUENCE [LARGE SCALE GENOMIC DNA]</scope>
    <source>
        <strain evidence="6 7">GIMN1.004</strain>
    </source>
</reference>
<dbReference type="PRINTS" id="PR00039">
    <property type="entry name" value="HTHLYSR"/>
</dbReference>
<evidence type="ECO:0000256" key="4">
    <source>
        <dbReference type="ARBA" id="ARBA00023163"/>
    </source>
</evidence>
<dbReference type="PANTHER" id="PTHR30537:SF80">
    <property type="entry name" value="TRANSCRIPTIONAL REGULATOR"/>
    <property type="match status" value="1"/>
</dbReference>
<dbReference type="InterPro" id="IPR058163">
    <property type="entry name" value="LysR-type_TF_proteobact-type"/>
</dbReference>
<dbReference type="FunFam" id="1.10.10.10:FF:000001">
    <property type="entry name" value="LysR family transcriptional regulator"/>
    <property type="match status" value="1"/>
</dbReference>
<dbReference type="Gene3D" id="1.10.10.10">
    <property type="entry name" value="Winged helix-like DNA-binding domain superfamily/Winged helix DNA-binding domain"/>
    <property type="match status" value="1"/>
</dbReference>
<evidence type="ECO:0000256" key="2">
    <source>
        <dbReference type="ARBA" id="ARBA00023015"/>
    </source>
</evidence>
<dbReference type="Gene3D" id="3.40.190.290">
    <property type="match status" value="1"/>
</dbReference>
<feature type="domain" description="HTH lysR-type" evidence="5">
    <location>
        <begin position="1"/>
        <end position="59"/>
    </location>
</feature>